<name>A0A2W5GIN3_9SPHI</name>
<keyword evidence="1" id="KW-0328">Glycosyltransferase</keyword>
<dbReference type="EMBL" id="QFOI01000389">
    <property type="protein sequence ID" value="PZP43132.1"/>
    <property type="molecule type" value="Genomic_DNA"/>
</dbReference>
<protein>
    <submittedName>
        <fullName evidence="3">Glycosyltransferase</fullName>
    </submittedName>
</protein>
<accession>A0A2W5GIN3</accession>
<evidence type="ECO:0000313" key="4">
    <source>
        <dbReference type="Proteomes" id="UP000249645"/>
    </source>
</evidence>
<organism evidence="3 4">
    <name type="scientific">Pseudopedobacter saltans</name>
    <dbReference type="NCBI Taxonomy" id="151895"/>
    <lineage>
        <taxon>Bacteria</taxon>
        <taxon>Pseudomonadati</taxon>
        <taxon>Bacteroidota</taxon>
        <taxon>Sphingobacteriia</taxon>
        <taxon>Sphingobacteriales</taxon>
        <taxon>Sphingobacteriaceae</taxon>
        <taxon>Pseudopedobacter</taxon>
    </lineage>
</organism>
<keyword evidence="2 3" id="KW-0808">Transferase</keyword>
<dbReference type="CDD" id="cd06533">
    <property type="entry name" value="Glyco_transf_WecG_TagA"/>
    <property type="match status" value="1"/>
</dbReference>
<comment type="caution">
    <text evidence="3">The sequence shown here is derived from an EMBL/GenBank/DDBJ whole genome shotgun (WGS) entry which is preliminary data.</text>
</comment>
<proteinExistence type="predicted"/>
<evidence type="ECO:0000313" key="3">
    <source>
        <dbReference type="EMBL" id="PZP43132.1"/>
    </source>
</evidence>
<dbReference type="PANTHER" id="PTHR34136">
    <property type="match status" value="1"/>
</dbReference>
<gene>
    <name evidence="3" type="ORF">DI598_16100</name>
</gene>
<dbReference type="AlphaFoldDB" id="A0A2W5GIN3"/>
<evidence type="ECO:0000256" key="2">
    <source>
        <dbReference type="ARBA" id="ARBA00022679"/>
    </source>
</evidence>
<dbReference type="Pfam" id="PF03808">
    <property type="entry name" value="Glyco_tran_WecG"/>
    <property type="match status" value="1"/>
</dbReference>
<evidence type="ECO:0000256" key="1">
    <source>
        <dbReference type="ARBA" id="ARBA00022676"/>
    </source>
</evidence>
<reference evidence="3 4" key="1">
    <citation type="submission" date="2017-11" db="EMBL/GenBank/DDBJ databases">
        <title>Infants hospitalized years apart are colonized by the same room-sourced microbial strains.</title>
        <authorList>
            <person name="Brooks B."/>
            <person name="Olm M.R."/>
            <person name="Firek B.A."/>
            <person name="Baker R."/>
            <person name="Thomas B.C."/>
            <person name="Morowitz M.J."/>
            <person name="Banfield J.F."/>
        </authorList>
    </citation>
    <scope>NUCLEOTIDE SEQUENCE [LARGE SCALE GENOMIC DNA]</scope>
    <source>
        <strain evidence="3">S2_009_000_R2_76</strain>
    </source>
</reference>
<dbReference type="PANTHER" id="PTHR34136:SF1">
    <property type="entry name" value="UDP-N-ACETYL-D-MANNOSAMINURONIC ACID TRANSFERASE"/>
    <property type="match status" value="1"/>
</dbReference>
<dbReference type="InterPro" id="IPR004629">
    <property type="entry name" value="WecG_TagA_CpsF"/>
</dbReference>
<sequence length="251" mass="28927">MEKIKLLNCVLDSVDQSQLLETLEKGFVIPTNVDCLMKLQKDKELYEIYQKADWVICDSQVIQLGLKFLGTPVKEVIPGSSFFPMFYNFHKDNEKIKIFLLGAGHGIALKAQQIINQKVGREIIVGAISPSYGFEKNEEECLNIIKKINDSGANVLAVGVGAPKQEKWIFKYKEALINIDIFMALGATIDFEAGNVKRAPSVVQKMRVEWLYRLYREPKRLWKRYLVDDMPFFSLVFKQKRGRYKNPFVHK</sequence>
<dbReference type="Proteomes" id="UP000249645">
    <property type="component" value="Unassembled WGS sequence"/>
</dbReference>
<dbReference type="NCBIfam" id="TIGR00696">
    <property type="entry name" value="wecG_tagA_cpsF"/>
    <property type="match status" value="1"/>
</dbReference>
<dbReference type="GO" id="GO:0016758">
    <property type="term" value="F:hexosyltransferase activity"/>
    <property type="evidence" value="ECO:0007669"/>
    <property type="project" value="TreeGrafter"/>
</dbReference>